<dbReference type="RefSeq" id="WP_124704989.1">
    <property type="nucleotide sequence ID" value="NZ_BGOW01000017.1"/>
</dbReference>
<dbReference type="EMBL" id="BGOW01000017">
    <property type="protein sequence ID" value="GBL46198.1"/>
    <property type="molecule type" value="Genomic_DNA"/>
</dbReference>
<reference evidence="11 12" key="1">
    <citation type="journal article" date="2019" name="Front. Microbiol.">
        <title>Genomes of Neutrophilic Sulfur-Oxidizing Chemolithoautotrophs Representing 9 Proteobacterial Species From 8 Genera.</title>
        <authorList>
            <person name="Watanabe T."/>
            <person name="Kojima H."/>
            <person name="Umezawa K."/>
            <person name="Hori C."/>
            <person name="Takasuka T.E."/>
            <person name="Kato Y."/>
            <person name="Fukui M."/>
        </authorList>
    </citation>
    <scope>NUCLEOTIDE SEQUENCE [LARGE SCALE GENOMIC DNA]</scope>
    <source>
        <strain evidence="11 12">TTN</strain>
    </source>
</reference>
<evidence type="ECO:0000259" key="9">
    <source>
        <dbReference type="Pfam" id="PF13231"/>
    </source>
</evidence>
<evidence type="ECO:0000259" key="10">
    <source>
        <dbReference type="Pfam" id="PF18583"/>
    </source>
</evidence>
<evidence type="ECO:0000256" key="7">
    <source>
        <dbReference type="ARBA" id="ARBA00023136"/>
    </source>
</evidence>
<feature type="transmembrane region" description="Helical" evidence="8">
    <location>
        <begin position="412"/>
        <end position="430"/>
    </location>
</feature>
<proteinExistence type="predicted"/>
<dbReference type="InterPro" id="IPR050297">
    <property type="entry name" value="LipidA_mod_glycosyltrf_83"/>
</dbReference>
<feature type="transmembrane region" description="Helical" evidence="8">
    <location>
        <begin position="378"/>
        <end position="400"/>
    </location>
</feature>
<evidence type="ECO:0000313" key="12">
    <source>
        <dbReference type="Proteomes" id="UP000286806"/>
    </source>
</evidence>
<sequence length="545" mass="61920">MSRAWLLLLLIVAAFTWFAPLDYNALIRPDEGRYAEIPREMVATGDWNTPRLNGIKYFEKPALQYWATATAFTLFGEHNWTARLWSALTGFLGIVLVYYTGMRLFGREAGLMGALVLGSSFLYVMLGHINILDMGVTFFMELTLATMLLAQRDGASTRENRNWMYVCWAAMGLSMLSKGLMGIALPGTVLLLYSLIQRDWALWKRLHLGVGLLIFVAVAAPWLITVSIDNPEFPWFFFVHEQILRFLTTIHGRVHPWYTFIPVVMLGILPWLFPMFDSLWRAWRSEAPARGQFAPRRMLLIWVVFIFLFFSKSDSKLVPYILPIFPALALLMGDRLSRISGKTLFRQLLIMLPIALAALVFAPMSVRAGSTEVPAALYAHFVPWIQAAAASWLIGTLLALWFSHRERVRPAVISLALAGMLTAQLTFMGYNELSPASSAYNIAQQIKPYLKPGVPFYSVGMYEQTLPPYIDRTVTLVAHTDEMAFGLEQEPNKWIPTVEAWKKIWLQQPYALAVMSPSTYDQFVQQKLPMRLIARDTRRAVVTTP</sequence>
<feature type="domain" description="Aminoarabinose transferase C-terminal" evidence="10">
    <location>
        <begin position="442"/>
        <end position="543"/>
    </location>
</feature>
<feature type="transmembrane region" description="Helical" evidence="8">
    <location>
        <begin position="163"/>
        <end position="196"/>
    </location>
</feature>
<evidence type="ECO:0000256" key="3">
    <source>
        <dbReference type="ARBA" id="ARBA00022676"/>
    </source>
</evidence>
<dbReference type="GO" id="GO:0010041">
    <property type="term" value="P:response to iron(III) ion"/>
    <property type="evidence" value="ECO:0007669"/>
    <property type="project" value="TreeGrafter"/>
</dbReference>
<evidence type="ECO:0000256" key="8">
    <source>
        <dbReference type="SAM" id="Phobius"/>
    </source>
</evidence>
<comment type="caution">
    <text evidence="11">The sequence shown here is derived from an EMBL/GenBank/DDBJ whole genome shotgun (WGS) entry which is preliminary data.</text>
</comment>
<evidence type="ECO:0000256" key="4">
    <source>
        <dbReference type="ARBA" id="ARBA00022679"/>
    </source>
</evidence>
<gene>
    <name evidence="11" type="ORF">SFMTTN_2011</name>
</gene>
<keyword evidence="12" id="KW-1185">Reference proteome</keyword>
<evidence type="ECO:0000256" key="5">
    <source>
        <dbReference type="ARBA" id="ARBA00022692"/>
    </source>
</evidence>
<dbReference type="Proteomes" id="UP000286806">
    <property type="component" value="Unassembled WGS sequence"/>
</dbReference>
<keyword evidence="7 8" id="KW-0472">Membrane</keyword>
<evidence type="ECO:0000313" key="11">
    <source>
        <dbReference type="EMBL" id="GBL46198.1"/>
    </source>
</evidence>
<dbReference type="InterPro" id="IPR038731">
    <property type="entry name" value="RgtA/B/C-like"/>
</dbReference>
<keyword evidence="2" id="KW-1003">Cell membrane</keyword>
<feature type="transmembrane region" description="Helical" evidence="8">
    <location>
        <begin position="208"/>
        <end position="228"/>
    </location>
</feature>
<feature type="domain" description="Glycosyltransferase RgtA/B/C/D-like" evidence="9">
    <location>
        <begin position="60"/>
        <end position="224"/>
    </location>
</feature>
<organism evidence="11 12">
    <name type="scientific">Sulfuriferula multivorans</name>
    <dbReference type="NCBI Taxonomy" id="1559896"/>
    <lineage>
        <taxon>Bacteria</taxon>
        <taxon>Pseudomonadati</taxon>
        <taxon>Pseudomonadota</taxon>
        <taxon>Betaproteobacteria</taxon>
        <taxon>Nitrosomonadales</taxon>
        <taxon>Sulfuricellaceae</taxon>
        <taxon>Sulfuriferula</taxon>
    </lineage>
</organism>
<dbReference type="AlphaFoldDB" id="A0A401JF10"/>
<feature type="transmembrane region" description="Helical" evidence="8">
    <location>
        <begin position="82"/>
        <end position="99"/>
    </location>
</feature>
<dbReference type="GO" id="GO:0005886">
    <property type="term" value="C:plasma membrane"/>
    <property type="evidence" value="ECO:0007669"/>
    <property type="project" value="UniProtKB-SubCell"/>
</dbReference>
<keyword evidence="6 8" id="KW-1133">Transmembrane helix</keyword>
<dbReference type="PANTHER" id="PTHR33908:SF3">
    <property type="entry name" value="UNDECAPRENYL PHOSPHATE-ALPHA-4-AMINO-4-DEOXY-L-ARABINOSE ARABINOSYL TRANSFERASE"/>
    <property type="match status" value="1"/>
</dbReference>
<dbReference type="OrthoDB" id="9775035at2"/>
<feature type="transmembrane region" description="Helical" evidence="8">
    <location>
        <begin position="317"/>
        <end position="336"/>
    </location>
</feature>
<feature type="transmembrane region" description="Helical" evidence="8">
    <location>
        <begin position="255"/>
        <end position="273"/>
    </location>
</feature>
<keyword evidence="4 11" id="KW-0808">Transferase</keyword>
<feature type="transmembrane region" description="Helical" evidence="8">
    <location>
        <begin position="294"/>
        <end position="311"/>
    </location>
</feature>
<accession>A0A401JF10</accession>
<feature type="transmembrane region" description="Helical" evidence="8">
    <location>
        <begin position="111"/>
        <end position="132"/>
    </location>
</feature>
<evidence type="ECO:0000256" key="1">
    <source>
        <dbReference type="ARBA" id="ARBA00004651"/>
    </source>
</evidence>
<name>A0A401JF10_9PROT</name>
<keyword evidence="3" id="KW-0328">Glycosyltransferase</keyword>
<dbReference type="PANTHER" id="PTHR33908">
    <property type="entry name" value="MANNOSYLTRANSFERASE YKCB-RELATED"/>
    <property type="match status" value="1"/>
</dbReference>
<feature type="transmembrane region" description="Helical" evidence="8">
    <location>
        <begin position="348"/>
        <end position="366"/>
    </location>
</feature>
<evidence type="ECO:0000256" key="2">
    <source>
        <dbReference type="ARBA" id="ARBA00022475"/>
    </source>
</evidence>
<dbReference type="GO" id="GO:0009103">
    <property type="term" value="P:lipopolysaccharide biosynthetic process"/>
    <property type="evidence" value="ECO:0007669"/>
    <property type="project" value="UniProtKB-ARBA"/>
</dbReference>
<evidence type="ECO:0000256" key="6">
    <source>
        <dbReference type="ARBA" id="ARBA00022989"/>
    </source>
</evidence>
<dbReference type="InterPro" id="IPR040845">
    <property type="entry name" value="Arnt_C"/>
</dbReference>
<keyword evidence="5 8" id="KW-0812">Transmembrane</keyword>
<protein>
    <submittedName>
        <fullName evidence="11">Polymyxin resistance protein ArnT, undecaprenyl phosphate-alpha-L-Ara4N transferase</fullName>
    </submittedName>
</protein>
<comment type="subcellular location">
    <subcellularLocation>
        <location evidence="1">Cell membrane</location>
        <topology evidence="1">Multi-pass membrane protein</topology>
    </subcellularLocation>
</comment>
<dbReference type="GO" id="GO:0016763">
    <property type="term" value="F:pentosyltransferase activity"/>
    <property type="evidence" value="ECO:0007669"/>
    <property type="project" value="TreeGrafter"/>
</dbReference>
<dbReference type="Pfam" id="PF18583">
    <property type="entry name" value="Arnt_C"/>
    <property type="match status" value="1"/>
</dbReference>
<dbReference type="Pfam" id="PF13231">
    <property type="entry name" value="PMT_2"/>
    <property type="match status" value="1"/>
</dbReference>